<dbReference type="InterPro" id="IPR002035">
    <property type="entry name" value="VWF_A"/>
</dbReference>
<feature type="signal peptide" evidence="1">
    <location>
        <begin position="1"/>
        <end position="22"/>
    </location>
</feature>
<keyword evidence="1" id="KW-0732">Signal</keyword>
<dbReference type="WBParaSite" id="ACRNAN_scaffold2861.g21919.t1">
    <property type="protein sequence ID" value="ACRNAN_scaffold2861.g21919.t1"/>
    <property type="gene ID" value="ACRNAN_scaffold2861.g21919"/>
</dbReference>
<sequence length="226" mass="24379">MKLFVNSVFIIFFILAISHSHSAPHDNGVHSSKACLTDPSKAALDIVLVIDVSANNGPTKVSQITALTKSILSKFTISSDKNYTLSNPTSRVGIITYSDNITITANITSLNSYQDVSNTLSSIVGSTSDWGADYASAIDHLFLYNAILDPSNVRPPVLLTFASATKTQNVLDRKYMTYTMITVNYNIGNNAVASFLTQIANPGMAFRSSSPTLEQDILNSILQATC</sequence>
<name>A0A914DLY8_9BILA</name>
<dbReference type="InterPro" id="IPR036465">
    <property type="entry name" value="vWFA_dom_sf"/>
</dbReference>
<dbReference type="SMART" id="SM00327">
    <property type="entry name" value="VWA"/>
    <property type="match status" value="1"/>
</dbReference>
<dbReference type="Proteomes" id="UP000887540">
    <property type="component" value="Unplaced"/>
</dbReference>
<protein>
    <submittedName>
        <fullName evidence="4 5">VWFA domain-containing protein</fullName>
    </submittedName>
</protein>
<evidence type="ECO:0000313" key="4">
    <source>
        <dbReference type="WBParaSite" id="ACRNAN_scaffold1686.g29066.t1"/>
    </source>
</evidence>
<evidence type="ECO:0000259" key="2">
    <source>
        <dbReference type="PROSITE" id="PS50234"/>
    </source>
</evidence>
<evidence type="ECO:0000313" key="5">
    <source>
        <dbReference type="WBParaSite" id="ACRNAN_scaffold2861.g21919.t1"/>
    </source>
</evidence>
<dbReference type="Pfam" id="PF00092">
    <property type="entry name" value="VWA"/>
    <property type="match status" value="1"/>
</dbReference>
<feature type="chain" id="PRO_5041189802" evidence="1">
    <location>
        <begin position="23"/>
        <end position="226"/>
    </location>
</feature>
<reference evidence="4 5" key="1">
    <citation type="submission" date="2022-11" db="UniProtKB">
        <authorList>
            <consortium name="WormBaseParasite"/>
        </authorList>
    </citation>
    <scope>IDENTIFICATION</scope>
</reference>
<dbReference type="SUPFAM" id="SSF53300">
    <property type="entry name" value="vWA-like"/>
    <property type="match status" value="1"/>
</dbReference>
<dbReference type="PROSITE" id="PS50234">
    <property type="entry name" value="VWFA"/>
    <property type="match status" value="1"/>
</dbReference>
<evidence type="ECO:0000256" key="1">
    <source>
        <dbReference type="SAM" id="SignalP"/>
    </source>
</evidence>
<dbReference type="PANTHER" id="PTHR31024:SF3">
    <property type="entry name" value="C-TYPE LECTIN-RELATED"/>
    <property type="match status" value="1"/>
</dbReference>
<dbReference type="WBParaSite" id="ACRNAN_scaffold1686.g29066.t1">
    <property type="protein sequence ID" value="ACRNAN_scaffold1686.g29066.t1"/>
    <property type="gene ID" value="ACRNAN_scaffold1686.g29066"/>
</dbReference>
<proteinExistence type="predicted"/>
<feature type="domain" description="VWFA" evidence="2">
    <location>
        <begin position="45"/>
        <end position="221"/>
    </location>
</feature>
<accession>A0A914DLY8</accession>
<evidence type="ECO:0000313" key="3">
    <source>
        <dbReference type="Proteomes" id="UP000887540"/>
    </source>
</evidence>
<dbReference type="AlphaFoldDB" id="A0A914DLY8"/>
<dbReference type="PANTHER" id="PTHR31024">
    <property type="entry name" value="C-TYPE LECTIN"/>
    <property type="match status" value="1"/>
</dbReference>
<organism evidence="3 5">
    <name type="scientific">Acrobeloides nanus</name>
    <dbReference type="NCBI Taxonomy" id="290746"/>
    <lineage>
        <taxon>Eukaryota</taxon>
        <taxon>Metazoa</taxon>
        <taxon>Ecdysozoa</taxon>
        <taxon>Nematoda</taxon>
        <taxon>Chromadorea</taxon>
        <taxon>Rhabditida</taxon>
        <taxon>Tylenchina</taxon>
        <taxon>Cephalobomorpha</taxon>
        <taxon>Cephaloboidea</taxon>
        <taxon>Cephalobidae</taxon>
        <taxon>Acrobeloides</taxon>
    </lineage>
</organism>
<keyword evidence="3" id="KW-1185">Reference proteome</keyword>
<dbReference type="Gene3D" id="3.40.50.410">
    <property type="entry name" value="von Willebrand factor, type A domain"/>
    <property type="match status" value="1"/>
</dbReference>